<evidence type="ECO:0000256" key="4">
    <source>
        <dbReference type="ARBA" id="ARBA00048462"/>
    </source>
</evidence>
<dbReference type="EC" id="2.3.1.39" evidence="1"/>
<evidence type="ECO:0000313" key="6">
    <source>
        <dbReference type="EMBL" id="MBA8927806.1"/>
    </source>
</evidence>
<evidence type="ECO:0000256" key="2">
    <source>
        <dbReference type="ARBA" id="ARBA00022679"/>
    </source>
</evidence>
<dbReference type="InterPro" id="IPR001227">
    <property type="entry name" value="Ac_transferase_dom_sf"/>
</dbReference>
<dbReference type="Pfam" id="PF21124">
    <property type="entry name" value="VinK_C"/>
    <property type="match status" value="1"/>
</dbReference>
<organism evidence="6 7">
    <name type="scientific">Kutzneria viridogrisea</name>
    <dbReference type="NCBI Taxonomy" id="47990"/>
    <lineage>
        <taxon>Bacteria</taxon>
        <taxon>Bacillati</taxon>
        <taxon>Actinomycetota</taxon>
        <taxon>Actinomycetes</taxon>
        <taxon>Pseudonocardiales</taxon>
        <taxon>Pseudonocardiaceae</taxon>
        <taxon>Kutzneria</taxon>
    </lineage>
</organism>
<dbReference type="RefSeq" id="WP_025355067.1">
    <property type="nucleotide sequence ID" value="NZ_BAAABQ010000025.1"/>
</dbReference>
<evidence type="ECO:0000313" key="7">
    <source>
        <dbReference type="Proteomes" id="UP000517916"/>
    </source>
</evidence>
<dbReference type="SUPFAM" id="SSF52151">
    <property type="entry name" value="FabD/lysophospholipase-like"/>
    <property type="match status" value="1"/>
</dbReference>
<dbReference type="Gene3D" id="3.40.366.10">
    <property type="entry name" value="Malonyl-Coenzyme A Acyl Carrier Protein, domain 2"/>
    <property type="match status" value="2"/>
</dbReference>
<gene>
    <name evidence="6" type="ORF">BC739_005012</name>
</gene>
<protein>
    <recommendedName>
        <fullName evidence="1">[acyl-carrier-protein] S-malonyltransferase</fullName>
        <ecNumber evidence="1">2.3.1.39</ecNumber>
    </recommendedName>
</protein>
<dbReference type="InterPro" id="IPR049416">
    <property type="entry name" value="VinK-like_small"/>
</dbReference>
<evidence type="ECO:0000256" key="1">
    <source>
        <dbReference type="ARBA" id="ARBA00013258"/>
    </source>
</evidence>
<comment type="caution">
    <text evidence="6">The sequence shown here is derived from an EMBL/GenBank/DDBJ whole genome shotgun (WGS) entry which is preliminary data.</text>
</comment>
<comment type="catalytic activity">
    <reaction evidence="4">
        <text>holo-[ACP] + malonyl-CoA = malonyl-[ACP] + CoA</text>
        <dbReference type="Rhea" id="RHEA:41792"/>
        <dbReference type="Rhea" id="RHEA-COMP:9623"/>
        <dbReference type="Rhea" id="RHEA-COMP:9685"/>
        <dbReference type="ChEBI" id="CHEBI:57287"/>
        <dbReference type="ChEBI" id="CHEBI:57384"/>
        <dbReference type="ChEBI" id="CHEBI:64479"/>
        <dbReference type="ChEBI" id="CHEBI:78449"/>
        <dbReference type="EC" id="2.3.1.39"/>
    </reaction>
</comment>
<feature type="domain" description="Malonyl-CoA-[acyl-carrier-protein] transacylase small" evidence="5">
    <location>
        <begin position="132"/>
        <end position="193"/>
    </location>
</feature>
<keyword evidence="3 6" id="KW-0012">Acyltransferase</keyword>
<dbReference type="PANTHER" id="PTHR42681">
    <property type="entry name" value="MALONYL-COA-ACYL CARRIER PROTEIN TRANSACYLASE, MITOCHONDRIAL"/>
    <property type="match status" value="1"/>
</dbReference>
<proteinExistence type="predicted"/>
<accession>A0ABR6BLL9</accession>
<dbReference type="InterPro" id="IPR016035">
    <property type="entry name" value="Acyl_Trfase/lysoPLipase"/>
</dbReference>
<reference evidence="6 7" key="1">
    <citation type="submission" date="2020-08" db="EMBL/GenBank/DDBJ databases">
        <title>Genomic Encyclopedia of Archaeal and Bacterial Type Strains, Phase II (KMG-II): from individual species to whole genera.</title>
        <authorList>
            <person name="Goeker M."/>
        </authorList>
    </citation>
    <scope>NUCLEOTIDE SEQUENCE [LARGE SCALE GENOMIC DNA]</scope>
    <source>
        <strain evidence="6 7">DSM 43850</strain>
    </source>
</reference>
<name>A0ABR6BLL9_9PSEU</name>
<evidence type="ECO:0000259" key="5">
    <source>
        <dbReference type="Pfam" id="PF21124"/>
    </source>
</evidence>
<dbReference type="Proteomes" id="UP000517916">
    <property type="component" value="Unassembled WGS sequence"/>
</dbReference>
<dbReference type="InterPro" id="IPR050858">
    <property type="entry name" value="Mal-CoA-ACP_Trans/PKS_FabD"/>
</dbReference>
<sequence>MAGAVVFPGMGPADFTEVGRFMVGNAVARRLVAQADEVLGYSLVDRFRETEGDYSEYAQVAFLVNSVALAHWAQDALGLRPQYCTGASFGAKSAVAYSGALSFADTVLLTARLARHMEDFFSRELTDLVTHSFVRTPRELLDEVRAELDARGEWNDVSCYVDEDFYMLSLPESSVDWLQQRLRSAGGLSLYTMRPPMHCAAFAPLRAEVERDLFTGLEFADPELPVIADQDGTVIRGAEGMRTLLLDGFTRALCWPEVVASLREQGVDTVHVCGVDSLFGRVKVTRNAFTVVAVDPRLAMRPRRPVLAARAV</sequence>
<dbReference type="EMBL" id="JACJID010000003">
    <property type="protein sequence ID" value="MBA8927806.1"/>
    <property type="molecule type" value="Genomic_DNA"/>
</dbReference>
<dbReference type="GO" id="GO:0004314">
    <property type="term" value="F:[acyl-carrier-protein] S-malonyltransferase activity"/>
    <property type="evidence" value="ECO:0007669"/>
    <property type="project" value="UniProtKB-EC"/>
</dbReference>
<dbReference type="PANTHER" id="PTHR42681:SF1">
    <property type="entry name" value="MALONYL-COA-ACYL CARRIER PROTEIN TRANSACYLASE, MITOCHONDRIAL"/>
    <property type="match status" value="1"/>
</dbReference>
<evidence type="ECO:0000256" key="3">
    <source>
        <dbReference type="ARBA" id="ARBA00023315"/>
    </source>
</evidence>
<keyword evidence="2 6" id="KW-0808">Transferase</keyword>
<keyword evidence="7" id="KW-1185">Reference proteome</keyword>